<gene>
    <name evidence="3" type="ORF">SAMN02583745_00897</name>
</gene>
<dbReference type="InterPro" id="IPR036709">
    <property type="entry name" value="Autotransporte_beta_dom_sf"/>
</dbReference>
<evidence type="ECO:0000256" key="1">
    <source>
        <dbReference type="SAM" id="MobiDB-lite"/>
    </source>
</evidence>
<proteinExistence type="predicted"/>
<dbReference type="Gene3D" id="2.40.128.130">
    <property type="entry name" value="Autotransporter beta-domain"/>
    <property type="match status" value="1"/>
</dbReference>
<reference evidence="4" key="1">
    <citation type="submission" date="2016-10" db="EMBL/GenBank/DDBJ databases">
        <authorList>
            <person name="Varghese N."/>
            <person name="Submissions S."/>
        </authorList>
    </citation>
    <scope>NUCLEOTIDE SEQUENCE [LARGE SCALE GENOMIC DNA]</scope>
    <source>
        <strain evidence="4">DSM 18579</strain>
    </source>
</reference>
<dbReference type="AlphaFoldDB" id="A0A1I0ACS6"/>
<dbReference type="SUPFAM" id="SSF103515">
    <property type="entry name" value="Autotransporter"/>
    <property type="match status" value="1"/>
</dbReference>
<evidence type="ECO:0000259" key="2">
    <source>
        <dbReference type="PROSITE" id="PS51208"/>
    </source>
</evidence>
<dbReference type="Pfam" id="PF03797">
    <property type="entry name" value="Autotransporter"/>
    <property type="match status" value="1"/>
</dbReference>
<name>A0A1I0ACS6_9GAMM</name>
<dbReference type="OrthoDB" id="5360469at2"/>
<dbReference type="InterPro" id="IPR005546">
    <property type="entry name" value="Autotransporte_beta"/>
</dbReference>
<sequence length="964" mass="99332">MNKIYRVIRNQQSGLTQVVSELAKSCSGRNNLVKLAIISAIGLTSANVAAGGNGGFGGGHFDINLGPGSVGVLGGAGGDGGVAQNAAIGGVKGNVGGAGGQSDLVYISDVLAGGNGASTIGTNGGAGGGGTGFNATDSITIDNGKTIIGGAGGVASGLVFTDPNGTYLGNNAILRGGGGGAGAGLVTQSNLVNNGNIKGGAGGMGASGGGGGAGLIATNTVIENTGTIEGGQGGQGNVVAILKANGCPTACKSIADAIAEGLSLEANTFTFQVGNGGQGEGGAAGGRRATEGANIVFGKYASAGAGGSAIVGENITLYNTGIIKAGVAGIRSTDDGAVLGTNNIGPSDYLKANNPAAAALDGYAIWLKNGNNKLVLGEGSDIQGAIHTDNSASTLTILKSGTISGLTFTGMGANTLQFSESFITKSDGAYIIPDGYDPTPVETTLSGDLVLNDNSTVKFRLSGNESSKNDKLNIDGKAFLTGANLALYPIDEIIESRAFALGEALSFNIIAATELEGEFNELEQDGFWYTDLNVTYQDGNVNISLQRDDTKDSGGEDGGDNGGGQTPEIKDIDIQAAINSNASRVWNELQSVVRTTDTMTISGWASEDNLSKAIRQIIYGNNPVPRAIDFDLLTPTQREQLLGTASMLIAGEIHPTATTAMKNKALTSLDYEFEKTRYNLMSDTPEDEWPLWIDFHTAKQDLSGELAASADIRTSGVTFGGDIHMGTFRLGASVGYDNGNLEMHGQPGHADTRTMNLAMYGGTVYDLGNAKVNWMSGFNYQQNKVETKRAVAFANFEEVLSAKYDVDSISLATEVGYQYPLSKQSHVEPFLNLAYHKYSIGDISESELSSGLRSRREGQDVVSSKVGTRVSNNFQVGTATGNVNATLAWRHNMGDTESYSDMTLIGNGASFQTRGIEMDENAMIVGAGTVVDVGDSLKLGLNYNGEFGSSRNENAAKVDLRWTF</sequence>
<dbReference type="EMBL" id="FOHV01000005">
    <property type="protein sequence ID" value="SES92021.1"/>
    <property type="molecule type" value="Genomic_DNA"/>
</dbReference>
<feature type="region of interest" description="Disordered" evidence="1">
    <location>
        <begin position="545"/>
        <end position="568"/>
    </location>
</feature>
<protein>
    <submittedName>
        <fullName evidence="3">Extended Signal Peptide of Type V secretion system</fullName>
    </submittedName>
</protein>
<dbReference type="SMART" id="SM00869">
    <property type="entry name" value="Autotransporter"/>
    <property type="match status" value="1"/>
</dbReference>
<dbReference type="PROSITE" id="PS51208">
    <property type="entry name" value="AUTOTRANSPORTER"/>
    <property type="match status" value="1"/>
</dbReference>
<dbReference type="RefSeq" id="WP_093318127.1">
    <property type="nucleotide sequence ID" value="NZ_FOHV01000005.1"/>
</dbReference>
<evidence type="ECO:0000313" key="3">
    <source>
        <dbReference type="EMBL" id="SES92021.1"/>
    </source>
</evidence>
<evidence type="ECO:0000313" key="4">
    <source>
        <dbReference type="Proteomes" id="UP000242642"/>
    </source>
</evidence>
<accession>A0A1I0ACS6</accession>
<dbReference type="STRING" id="1123402.SAMN02583745_00897"/>
<organism evidence="3 4">
    <name type="scientific">Thorsellia anophelis DSM 18579</name>
    <dbReference type="NCBI Taxonomy" id="1123402"/>
    <lineage>
        <taxon>Bacteria</taxon>
        <taxon>Pseudomonadati</taxon>
        <taxon>Pseudomonadota</taxon>
        <taxon>Gammaproteobacteria</taxon>
        <taxon>Enterobacterales</taxon>
        <taxon>Thorselliaceae</taxon>
        <taxon>Thorsellia</taxon>
    </lineage>
</organism>
<dbReference type="InterPro" id="IPR024973">
    <property type="entry name" value="ESPR"/>
</dbReference>
<dbReference type="Proteomes" id="UP000242642">
    <property type="component" value="Unassembled WGS sequence"/>
</dbReference>
<feature type="domain" description="Autotransporter" evidence="2">
    <location>
        <begin position="684"/>
        <end position="964"/>
    </location>
</feature>
<keyword evidence="4" id="KW-1185">Reference proteome</keyword>
<dbReference type="Pfam" id="PF13018">
    <property type="entry name" value="ESPR"/>
    <property type="match status" value="1"/>
</dbReference>